<evidence type="ECO:0000256" key="4">
    <source>
        <dbReference type="ARBA" id="ARBA00022679"/>
    </source>
</evidence>
<dbReference type="Pfam" id="PF08447">
    <property type="entry name" value="PAS_3"/>
    <property type="match status" value="1"/>
</dbReference>
<dbReference type="Pfam" id="PF01590">
    <property type="entry name" value="GAF"/>
    <property type="match status" value="1"/>
</dbReference>
<keyword evidence="4" id="KW-0808">Transferase</keyword>
<evidence type="ECO:0000313" key="10">
    <source>
        <dbReference type="EMBL" id="EAP86667.1"/>
    </source>
</evidence>
<dbReference type="InterPro" id="IPR036890">
    <property type="entry name" value="HATPase_C_sf"/>
</dbReference>
<evidence type="ECO:0000256" key="6">
    <source>
        <dbReference type="SAM" id="Coils"/>
    </source>
</evidence>
<feature type="domain" description="PAC" evidence="9">
    <location>
        <begin position="382"/>
        <end position="434"/>
    </location>
</feature>
<dbReference type="RefSeq" id="WP_013188048.1">
    <property type="nucleotide sequence ID" value="NC_014230.1"/>
</dbReference>
<dbReference type="Pfam" id="PF00512">
    <property type="entry name" value="HisKA"/>
    <property type="match status" value="1"/>
</dbReference>
<dbReference type="SUPFAM" id="SSF55781">
    <property type="entry name" value="GAF domain-like"/>
    <property type="match status" value="1"/>
</dbReference>
<evidence type="ECO:0000256" key="1">
    <source>
        <dbReference type="ARBA" id="ARBA00000085"/>
    </source>
</evidence>
<keyword evidence="3" id="KW-0597">Phosphoprotein</keyword>
<evidence type="ECO:0000259" key="9">
    <source>
        <dbReference type="PROSITE" id="PS50113"/>
    </source>
</evidence>
<dbReference type="InterPro" id="IPR036097">
    <property type="entry name" value="HisK_dim/P_sf"/>
</dbReference>
<evidence type="ECO:0000259" key="8">
    <source>
        <dbReference type="PROSITE" id="PS50112"/>
    </source>
</evidence>
<dbReference type="FunFam" id="3.30.565.10:FF:000006">
    <property type="entry name" value="Sensor histidine kinase WalK"/>
    <property type="match status" value="1"/>
</dbReference>
<dbReference type="Gene3D" id="3.30.450.20">
    <property type="entry name" value="PAS domain"/>
    <property type="match status" value="4"/>
</dbReference>
<dbReference type="SUPFAM" id="SSF47384">
    <property type="entry name" value="Homodimeric domain of signal transducing histidine kinase"/>
    <property type="match status" value="1"/>
</dbReference>
<dbReference type="InterPro" id="IPR003661">
    <property type="entry name" value="HisK_dim/P_dom"/>
</dbReference>
<dbReference type="eggNOG" id="COG4251">
    <property type="taxonomic scope" value="Bacteria"/>
</dbReference>
<feature type="domain" description="PAC" evidence="9">
    <location>
        <begin position="510"/>
        <end position="562"/>
    </location>
</feature>
<dbReference type="AlphaFoldDB" id="A3UA31"/>
<dbReference type="Pfam" id="PF13426">
    <property type="entry name" value="PAS_9"/>
    <property type="match status" value="3"/>
</dbReference>
<dbReference type="InterPro" id="IPR000700">
    <property type="entry name" value="PAS-assoc_C"/>
</dbReference>
<gene>
    <name evidence="10" type="ordered locus">CA2559_11543</name>
</gene>
<dbReference type="EC" id="2.7.13.3" evidence="2"/>
<dbReference type="InterPro" id="IPR001610">
    <property type="entry name" value="PAC"/>
</dbReference>
<dbReference type="Gene3D" id="1.10.287.130">
    <property type="match status" value="1"/>
</dbReference>
<dbReference type="SUPFAM" id="SSF55874">
    <property type="entry name" value="ATPase domain of HSP90 chaperone/DNA topoisomerase II/histidine kinase"/>
    <property type="match status" value="1"/>
</dbReference>
<evidence type="ECO:0000256" key="5">
    <source>
        <dbReference type="ARBA" id="ARBA00022777"/>
    </source>
</evidence>
<keyword evidence="5 10" id="KW-0418">Kinase</keyword>
<dbReference type="InterPro" id="IPR003594">
    <property type="entry name" value="HATPase_dom"/>
</dbReference>
<feature type="domain" description="PAC" evidence="9">
    <location>
        <begin position="127"/>
        <end position="179"/>
    </location>
</feature>
<dbReference type="Pfam" id="PF02518">
    <property type="entry name" value="HATPase_c"/>
    <property type="match status" value="1"/>
</dbReference>
<dbReference type="PROSITE" id="PS50112">
    <property type="entry name" value="PAS"/>
    <property type="match status" value="2"/>
</dbReference>
<dbReference type="eggNOG" id="COG5002">
    <property type="taxonomic scope" value="Bacteria"/>
</dbReference>
<dbReference type="InterPro" id="IPR003018">
    <property type="entry name" value="GAF"/>
</dbReference>
<dbReference type="KEGG" id="cat:CA2559_11543"/>
<dbReference type="EMBL" id="CP002046">
    <property type="protein sequence ID" value="EAP86667.1"/>
    <property type="molecule type" value="Genomic_DNA"/>
</dbReference>
<dbReference type="SMART" id="SM00065">
    <property type="entry name" value="GAF"/>
    <property type="match status" value="1"/>
</dbReference>
<dbReference type="SMART" id="SM00091">
    <property type="entry name" value="PAS"/>
    <property type="match status" value="4"/>
</dbReference>
<dbReference type="PRINTS" id="PR00344">
    <property type="entry name" value="BCTRLSENSOR"/>
</dbReference>
<comment type="catalytic activity">
    <reaction evidence="1">
        <text>ATP + protein L-histidine = ADP + protein N-phospho-L-histidine.</text>
        <dbReference type="EC" id="2.7.13.3"/>
    </reaction>
</comment>
<dbReference type="InterPro" id="IPR052162">
    <property type="entry name" value="Sensor_kinase/Photoreceptor"/>
</dbReference>
<dbReference type="GeneID" id="89454032"/>
<feature type="domain" description="PAS" evidence="8">
    <location>
        <begin position="435"/>
        <end position="494"/>
    </location>
</feature>
<accession>A3UA31</accession>
<dbReference type="Gene3D" id="3.30.450.40">
    <property type="match status" value="1"/>
</dbReference>
<dbReference type="InterPro" id="IPR005467">
    <property type="entry name" value="His_kinase_dom"/>
</dbReference>
<sequence length="952" mass="107865">MSDQKIKILERALNREKKARKEAEKILEDKANELYVTTNKLKETNNTLESLIAKKDLELKGVFKNIVDAYCVMDMYGNVLEMNNATFKLLACEDKNEDINLSQFVYPEDTLLVLNAFKKLKSNGNFKDLKVRIISKDKALKHLHINASLIVNDNEKPIAIQGVARDVTTEYNIQKNLIESENRLKALIVNLDSGILLEDEDCNIVFTNNKFCALFSIKDSPEQLKGQHCSIRMQISKDLFEEPDTFMSRMQSIVLNRQKVIGEELKMCDGKILERDYVPIFQNDIYKGHLWTYKDVTLKRNYSKNIEAERHKYSSIIANMNLGLVEANVTNEIVMVNQSFAQISGYSEQELLGMNAIEVLIPKEDQENIVKLAHDTRAGKFNSREIQIKDKKGKHKSIITSSAPNYDENGVVIGSIGVILDITEQAKTKQLLLEQKKQLDLIIQNSPVGIALYKKLDEGVLMVNEYLSNMLGFTKEEILNSYKKDPTHPDDLEESNIKRADLEKGKIDNYSIEKRYLKKDGSVLWARTNVNAIRDNLNNIKYQVAIVEDITAQREKTLLLETLNNVAKSILGKVNINEIALAISKNITKYLGSTDCAIYLVNENENGISKIAAFESELKESALTNNKDKLVNDGALIGQVAASGKPIIVENNAEHTINTTFENSRLIVPIINDGNVIGIIDSVHTDQNYFTNDHLSTLQNVARLVSLQLKNAINRLARDKAEANNIKLLKKLELSNNELQEYAHVVSHDLKSPLRSISALVSWIKEDNKKNLDDNSLTNIHLIESTLEKMELLISDVLNYSSIDSDAAVSEQIDLNQLILELQEILYIPEHIDIKTLNQLPIITGDKTRLRQLFQNLLSNAIKFIDKEKGLIKIDVLEKTSHYQFSVSDNGVGIEKKYHDKIFEMFHSLNNSKESTGIGLTIVKKIVDLYQGDVWLESNPGKGTTFHFTLKK</sequence>
<dbReference type="SMART" id="SM00086">
    <property type="entry name" value="PAC"/>
    <property type="match status" value="3"/>
</dbReference>
<dbReference type="eggNOG" id="COG2203">
    <property type="taxonomic scope" value="Bacteria"/>
</dbReference>
<keyword evidence="6" id="KW-0175">Coiled coil</keyword>
<dbReference type="InterPro" id="IPR000014">
    <property type="entry name" value="PAS"/>
</dbReference>
<dbReference type="Gene3D" id="3.30.565.10">
    <property type="entry name" value="Histidine kinase-like ATPase, C-terminal domain"/>
    <property type="match status" value="1"/>
</dbReference>
<dbReference type="InterPro" id="IPR013655">
    <property type="entry name" value="PAS_fold_3"/>
</dbReference>
<evidence type="ECO:0000313" key="11">
    <source>
        <dbReference type="Proteomes" id="UP000002297"/>
    </source>
</evidence>
<dbReference type="SMART" id="SM00387">
    <property type="entry name" value="HATPase_c"/>
    <property type="match status" value="1"/>
</dbReference>
<feature type="coiled-coil region" evidence="6">
    <location>
        <begin position="6"/>
        <end position="33"/>
    </location>
</feature>
<dbReference type="OrthoDB" id="9811889at2"/>
<dbReference type="STRING" id="216432.CA2559_11543"/>
<name>A3UA31_CROAH</name>
<feature type="domain" description="PAS" evidence="8">
    <location>
        <begin position="309"/>
        <end position="380"/>
    </location>
</feature>
<evidence type="ECO:0000256" key="3">
    <source>
        <dbReference type="ARBA" id="ARBA00022553"/>
    </source>
</evidence>
<dbReference type="CDD" id="cd00082">
    <property type="entry name" value="HisKA"/>
    <property type="match status" value="1"/>
</dbReference>
<dbReference type="SUPFAM" id="SSF55785">
    <property type="entry name" value="PYP-like sensor domain (PAS domain)"/>
    <property type="match status" value="4"/>
</dbReference>
<dbReference type="InterPro" id="IPR029016">
    <property type="entry name" value="GAF-like_dom_sf"/>
</dbReference>
<dbReference type="SMART" id="SM00388">
    <property type="entry name" value="HisKA"/>
    <property type="match status" value="1"/>
</dbReference>
<organism evidence="10 11">
    <name type="scientific">Croceibacter atlanticus (strain ATCC BAA-628 / JCM 21780 / CIP 108009 / IAM 15332 / KCTC 12090 / HTCC2559)</name>
    <dbReference type="NCBI Taxonomy" id="216432"/>
    <lineage>
        <taxon>Bacteria</taxon>
        <taxon>Pseudomonadati</taxon>
        <taxon>Bacteroidota</taxon>
        <taxon>Flavobacteriia</taxon>
        <taxon>Flavobacteriales</taxon>
        <taxon>Flavobacteriaceae</taxon>
        <taxon>Croceibacter</taxon>
    </lineage>
</organism>
<dbReference type="PANTHER" id="PTHR43304">
    <property type="entry name" value="PHYTOCHROME-LIKE PROTEIN CPH1"/>
    <property type="match status" value="1"/>
</dbReference>
<dbReference type="CDD" id="cd00075">
    <property type="entry name" value="HATPase"/>
    <property type="match status" value="1"/>
</dbReference>
<dbReference type="PANTHER" id="PTHR43304:SF1">
    <property type="entry name" value="PAC DOMAIN-CONTAINING PROTEIN"/>
    <property type="match status" value="1"/>
</dbReference>
<feature type="domain" description="Histidine kinase" evidence="7">
    <location>
        <begin position="745"/>
        <end position="952"/>
    </location>
</feature>
<protein>
    <recommendedName>
        <fullName evidence="2">histidine kinase</fullName>
        <ecNumber evidence="2">2.7.13.3</ecNumber>
    </recommendedName>
</protein>
<dbReference type="HOGENOM" id="CLU_000445_114_71_10"/>
<dbReference type="InterPro" id="IPR035965">
    <property type="entry name" value="PAS-like_dom_sf"/>
</dbReference>
<dbReference type="NCBIfam" id="TIGR00229">
    <property type="entry name" value="sensory_box"/>
    <property type="match status" value="2"/>
</dbReference>
<dbReference type="PROSITE" id="PS50113">
    <property type="entry name" value="PAC"/>
    <property type="match status" value="3"/>
</dbReference>
<keyword evidence="11" id="KW-1185">Reference proteome</keyword>
<dbReference type="CDD" id="cd00130">
    <property type="entry name" value="PAS"/>
    <property type="match status" value="3"/>
</dbReference>
<dbReference type="PROSITE" id="PS50109">
    <property type="entry name" value="HIS_KIN"/>
    <property type="match status" value="1"/>
</dbReference>
<dbReference type="GO" id="GO:0000155">
    <property type="term" value="F:phosphorelay sensor kinase activity"/>
    <property type="evidence" value="ECO:0007669"/>
    <property type="project" value="InterPro"/>
</dbReference>
<proteinExistence type="predicted"/>
<evidence type="ECO:0000256" key="2">
    <source>
        <dbReference type="ARBA" id="ARBA00012438"/>
    </source>
</evidence>
<dbReference type="Proteomes" id="UP000002297">
    <property type="component" value="Chromosome"/>
</dbReference>
<reference evidence="10 11" key="1">
    <citation type="journal article" date="2010" name="J. Bacteriol.">
        <title>The complete genome sequence of Croceibacter atlanticus HTCC2559T.</title>
        <authorList>
            <person name="Oh H.M."/>
            <person name="Kang I."/>
            <person name="Ferriera S."/>
            <person name="Giovannoni S.J."/>
            <person name="Cho J.C."/>
        </authorList>
    </citation>
    <scope>NUCLEOTIDE SEQUENCE [LARGE SCALE GENOMIC DNA]</scope>
    <source>
        <strain evidence="11">ATCC BAA-628 / HTCC2559 / KCTC 12090</strain>
    </source>
</reference>
<dbReference type="InterPro" id="IPR004358">
    <property type="entry name" value="Sig_transdc_His_kin-like_C"/>
</dbReference>
<evidence type="ECO:0000259" key="7">
    <source>
        <dbReference type="PROSITE" id="PS50109"/>
    </source>
</evidence>